<dbReference type="InterPro" id="IPR001932">
    <property type="entry name" value="PPM-type_phosphatase-like_dom"/>
</dbReference>
<dbReference type="AlphaFoldDB" id="A0A1I6VHX1"/>
<evidence type="ECO:0000313" key="3">
    <source>
        <dbReference type="Proteomes" id="UP000182827"/>
    </source>
</evidence>
<dbReference type="Pfam" id="PF13672">
    <property type="entry name" value="PP2C_2"/>
    <property type="match status" value="1"/>
</dbReference>
<dbReference type="Proteomes" id="UP000182827">
    <property type="component" value="Unassembled WGS sequence"/>
</dbReference>
<organism evidence="2 3">
    <name type="scientific">Acinetobacter bohemicus</name>
    <dbReference type="NCBI Taxonomy" id="1435036"/>
    <lineage>
        <taxon>Bacteria</taxon>
        <taxon>Pseudomonadati</taxon>
        <taxon>Pseudomonadota</taxon>
        <taxon>Gammaproteobacteria</taxon>
        <taxon>Moraxellales</taxon>
        <taxon>Moraxellaceae</taxon>
        <taxon>Acinetobacter</taxon>
    </lineage>
</organism>
<dbReference type="RefSeq" id="WP_074947300.1">
    <property type="nucleotide sequence ID" value="NZ_FOZU01000026.1"/>
</dbReference>
<accession>A0A1I6VHX1</accession>
<evidence type="ECO:0000259" key="1">
    <source>
        <dbReference type="Pfam" id="PF13672"/>
    </source>
</evidence>
<sequence length="224" mass="25663">MIGPRNLREKKSNQDAVMHRFWKKNWCIAVCDGMGSKPLSHIGSSLACRSVCDVLKHCDFSLAEKEVAKKIYLHWLKLLKEKNILPTDAATTCLFAWGNGEGVVRLFQLGDGAIYYQTESFGHVSLKSDDLFSNQTNALGYSKKWDDWAYKKIHLTSQKHGIVLLTDGISDDLFNEQLFTSTLIQKATLQSVRRIKKYIQHELHHWPTPQHSDDKSIGIVFWKK</sequence>
<reference evidence="3" key="1">
    <citation type="submission" date="2016-10" db="EMBL/GenBank/DDBJ databases">
        <authorList>
            <person name="Varghese N."/>
            <person name="Submissions S."/>
        </authorList>
    </citation>
    <scope>NUCLEOTIDE SEQUENCE [LARGE SCALE GENOMIC DNA]</scope>
    <source>
        <strain evidence="3">ANC 5076</strain>
    </source>
</reference>
<name>A0A1I6VHX1_9GAMM</name>
<keyword evidence="3" id="KW-1185">Reference proteome</keyword>
<proteinExistence type="predicted"/>
<evidence type="ECO:0000313" key="2">
    <source>
        <dbReference type="EMBL" id="SFT13338.1"/>
    </source>
</evidence>
<protein>
    <submittedName>
        <fullName evidence="2">Serine/threonine protein phosphatase PrpC</fullName>
    </submittedName>
</protein>
<feature type="domain" description="PPM-type phosphatase" evidence="1">
    <location>
        <begin position="2"/>
        <end position="186"/>
    </location>
</feature>
<dbReference type="Gene3D" id="3.60.40.10">
    <property type="entry name" value="PPM-type phosphatase domain"/>
    <property type="match status" value="1"/>
</dbReference>
<gene>
    <name evidence="2" type="ORF">SAMN05444586_102627</name>
</gene>
<dbReference type="SUPFAM" id="SSF81606">
    <property type="entry name" value="PP2C-like"/>
    <property type="match status" value="1"/>
</dbReference>
<dbReference type="InterPro" id="IPR036457">
    <property type="entry name" value="PPM-type-like_dom_sf"/>
</dbReference>
<dbReference type="EMBL" id="FOZU01000026">
    <property type="protein sequence ID" value="SFT13338.1"/>
    <property type="molecule type" value="Genomic_DNA"/>
</dbReference>